<accession>A0A6J7EEN0</accession>
<sequence>MARCAVPRDAVTLTAVATGLAEGDVLAVTLTAGVGADGAVDGVATGGVATGCTVAQAPSGSARTPQQSRAGAECHFTRA</sequence>
<gene>
    <name evidence="2" type="ORF">UFOPK3402_01277</name>
</gene>
<dbReference type="AlphaFoldDB" id="A0A6J7EEN0"/>
<feature type="region of interest" description="Disordered" evidence="1">
    <location>
        <begin position="56"/>
        <end position="79"/>
    </location>
</feature>
<reference evidence="2" key="1">
    <citation type="submission" date="2020-05" db="EMBL/GenBank/DDBJ databases">
        <authorList>
            <person name="Chiriac C."/>
            <person name="Salcher M."/>
            <person name="Ghai R."/>
            <person name="Kavagutti S V."/>
        </authorList>
    </citation>
    <scope>NUCLEOTIDE SEQUENCE</scope>
</reference>
<proteinExistence type="predicted"/>
<evidence type="ECO:0000256" key="1">
    <source>
        <dbReference type="SAM" id="MobiDB-lite"/>
    </source>
</evidence>
<organism evidence="2">
    <name type="scientific">freshwater metagenome</name>
    <dbReference type="NCBI Taxonomy" id="449393"/>
    <lineage>
        <taxon>unclassified sequences</taxon>
        <taxon>metagenomes</taxon>
        <taxon>ecological metagenomes</taxon>
    </lineage>
</organism>
<name>A0A6J7EEN0_9ZZZZ</name>
<feature type="compositionally biased region" description="Polar residues" evidence="1">
    <location>
        <begin position="56"/>
        <end position="69"/>
    </location>
</feature>
<dbReference type="EMBL" id="CAFBLS010000160">
    <property type="protein sequence ID" value="CAB4880631.1"/>
    <property type="molecule type" value="Genomic_DNA"/>
</dbReference>
<protein>
    <submittedName>
        <fullName evidence="2">Unannotated protein</fullName>
    </submittedName>
</protein>
<evidence type="ECO:0000313" key="2">
    <source>
        <dbReference type="EMBL" id="CAB4880631.1"/>
    </source>
</evidence>